<dbReference type="OrthoDB" id="1273304at2"/>
<keyword evidence="1" id="KW-1133">Transmembrane helix</keyword>
<reference evidence="3" key="2">
    <citation type="submission" date="2015-09" db="EMBL/GenBank/DDBJ databases">
        <title>Draft genome sequence of a multidrug-resistant Chryseobacterium indologenes isolate from Malaysia.</title>
        <authorList>
            <person name="Yu C.Y."/>
            <person name="Ang G.Y."/>
            <person name="Chan K.-G."/>
        </authorList>
    </citation>
    <scope>NUCLEOTIDE SEQUENCE [LARGE SCALE GENOMIC DNA]</scope>
    <source>
        <strain evidence="3">CI_885</strain>
    </source>
</reference>
<protein>
    <recommendedName>
        <fullName evidence="4">DUF4345 domain-containing protein</fullName>
    </recommendedName>
</protein>
<evidence type="ECO:0000313" key="3">
    <source>
        <dbReference type="Proteomes" id="UP000037953"/>
    </source>
</evidence>
<feature type="transmembrane region" description="Helical" evidence="1">
    <location>
        <begin position="65"/>
        <end position="83"/>
    </location>
</feature>
<evidence type="ECO:0000256" key="1">
    <source>
        <dbReference type="SAM" id="Phobius"/>
    </source>
</evidence>
<organism evidence="2 3">
    <name type="scientific">Chryseobacterium indologenes</name>
    <name type="common">Flavobacterium indologenes</name>
    <dbReference type="NCBI Taxonomy" id="253"/>
    <lineage>
        <taxon>Bacteria</taxon>
        <taxon>Pseudomonadati</taxon>
        <taxon>Bacteroidota</taxon>
        <taxon>Flavobacteriia</taxon>
        <taxon>Flavobacteriales</taxon>
        <taxon>Weeksellaceae</taxon>
        <taxon>Chryseobacterium group</taxon>
        <taxon>Chryseobacterium</taxon>
    </lineage>
</organism>
<keyword evidence="1" id="KW-0812">Transmembrane</keyword>
<dbReference type="EMBL" id="LJOD01000009">
    <property type="protein sequence ID" value="KPE50574.1"/>
    <property type="molecule type" value="Genomic_DNA"/>
</dbReference>
<dbReference type="Proteomes" id="UP000037953">
    <property type="component" value="Unassembled WGS sequence"/>
</dbReference>
<feature type="transmembrane region" description="Helical" evidence="1">
    <location>
        <begin position="35"/>
        <end position="53"/>
    </location>
</feature>
<keyword evidence="1" id="KW-0472">Membrane</keyword>
<comment type="caution">
    <text evidence="2">The sequence shown here is derived from an EMBL/GenBank/DDBJ whole genome shotgun (WGS) entry which is preliminary data.</text>
</comment>
<evidence type="ECO:0000313" key="2">
    <source>
        <dbReference type="EMBL" id="KPE50574.1"/>
    </source>
</evidence>
<evidence type="ECO:0008006" key="4">
    <source>
        <dbReference type="Google" id="ProtNLM"/>
    </source>
</evidence>
<dbReference type="PATRIC" id="fig|253.9.peg.4769"/>
<dbReference type="RefSeq" id="WP_062700573.1">
    <property type="nucleotide sequence ID" value="NZ_LJOD01000009.1"/>
</dbReference>
<gene>
    <name evidence="2" type="ORF">AOB46_14440</name>
</gene>
<accession>A0A0N0IVL5</accession>
<proteinExistence type="predicted"/>
<sequence>MKNLTIHSVPVITSLIWLYAENHTLNPLMVKGPEFLKFYLILILGTYLITFFLKRSGGTALKTSLYFISLILILGIIRLARGISLGKPVGFLIMILIMEIVVIMILMFYYFNHKTKV</sequence>
<dbReference type="AlphaFoldDB" id="A0A0N0IVL5"/>
<name>A0A0N0IVL5_CHRID</name>
<feature type="transmembrane region" description="Helical" evidence="1">
    <location>
        <begin position="89"/>
        <end position="111"/>
    </location>
</feature>
<reference evidence="2 3" key="1">
    <citation type="journal article" date="2015" name="Genom Data">
        <title>Draft genome sequence of a multidrug-resistant Chryseobacterium indologenes isolate from Malaysia.</title>
        <authorList>
            <person name="Yu C.Y."/>
            <person name="Ang G.Y."/>
            <person name="Cheng H.J."/>
            <person name="Cheong Y.M."/>
            <person name="Yin W.F."/>
            <person name="Chan K.G."/>
        </authorList>
    </citation>
    <scope>NUCLEOTIDE SEQUENCE [LARGE SCALE GENOMIC DNA]</scope>
    <source>
        <strain evidence="2 3">CI_885</strain>
    </source>
</reference>